<organism evidence="3 4">
    <name type="scientific">Senna tora</name>
    <dbReference type="NCBI Taxonomy" id="362788"/>
    <lineage>
        <taxon>Eukaryota</taxon>
        <taxon>Viridiplantae</taxon>
        <taxon>Streptophyta</taxon>
        <taxon>Embryophyta</taxon>
        <taxon>Tracheophyta</taxon>
        <taxon>Spermatophyta</taxon>
        <taxon>Magnoliopsida</taxon>
        <taxon>eudicotyledons</taxon>
        <taxon>Gunneridae</taxon>
        <taxon>Pentapetalae</taxon>
        <taxon>rosids</taxon>
        <taxon>fabids</taxon>
        <taxon>Fabales</taxon>
        <taxon>Fabaceae</taxon>
        <taxon>Caesalpinioideae</taxon>
        <taxon>Cassia clade</taxon>
        <taxon>Senna</taxon>
    </lineage>
</organism>
<protein>
    <submittedName>
        <fullName evidence="3">WPP domain-associated protein</fullName>
    </submittedName>
</protein>
<feature type="region of interest" description="Disordered" evidence="2">
    <location>
        <begin position="319"/>
        <end position="342"/>
    </location>
</feature>
<gene>
    <name evidence="3" type="ORF">G2W53_004756</name>
</gene>
<feature type="region of interest" description="Disordered" evidence="2">
    <location>
        <begin position="1"/>
        <end position="23"/>
    </location>
</feature>
<dbReference type="PANTHER" id="PTHR33883:SF10">
    <property type="entry name" value="WPP DOMAIN-ASSOCIATED PROTEIN"/>
    <property type="match status" value="1"/>
</dbReference>
<comment type="caution">
    <text evidence="3">The sequence shown here is derived from an EMBL/GenBank/DDBJ whole genome shotgun (WGS) entry which is preliminary data.</text>
</comment>
<evidence type="ECO:0000256" key="2">
    <source>
        <dbReference type="SAM" id="MobiDB-lite"/>
    </source>
</evidence>
<feature type="coiled-coil region" evidence="1">
    <location>
        <begin position="354"/>
        <end position="381"/>
    </location>
</feature>
<evidence type="ECO:0000313" key="4">
    <source>
        <dbReference type="Proteomes" id="UP000634136"/>
    </source>
</evidence>
<dbReference type="Proteomes" id="UP000634136">
    <property type="component" value="Unassembled WGS sequence"/>
</dbReference>
<dbReference type="EMBL" id="JAAIUW010000002">
    <property type="protein sequence ID" value="KAF7842458.1"/>
    <property type="molecule type" value="Genomic_DNA"/>
</dbReference>
<sequence length="859" mass="98737">MESLTGMDVSGRAGDNGEGNESLGDSIVEEMESFLIDINERLTISRMVSDSVIKGMVNAIEQEAAERISQKETEVVGLKEKLHIYHVGADETITLGSSVVHHEPGKANSDHLFDTVVEHDRLLEPVERIQIAVDEQLKQLKEEINKIRGDSSVRRISSGSELVGLDGILPEKVPERRIYVDGTFESLAATLETFYRGTEVIAQFSKASLSEWQQEQEFRSEIEEMVINYCIRSSHEEFEQKLWDQNAQIYRSDSGNWFDNLKEISCLRQELDIISKALSVSETGQLHSHGSFENGEEWCNNKRSDHFHWKPATNHLSTSIVEGNGKHEDSNKPENSDSSTLKHMSKDELIAHYNSEITNIKRNHECQVQEMTEEIFRLRRELYREKGSSLPLKKDKDFDMLRKRFSDVITKLDTVFVRNEKVLSFSKNIESLSSLKDSLESLHTENHQLRDMLVDKKKEIKCLSSQLSDAVEKLSQQQLTKKNLLQIINKLEGDVGDSHAEISVIQDVYKCVLKDITDEFRCITEESHLKYTIMEEVFEVLLKEAAYDAQSSNRPDFEDADMESLLMQGLLDFLYKEALMDANRETLKLESAEIKKLEQEILRLTSLVEEKNKLAQEAAGALIQEKKMVELASEELNSLRAKTDHQQNIILESNKELEVTKGELVEAWKKVEQYKEKMLELHQNLEQRTNKLREIDEERRILHAASQEQQDALTLIFEKERETRKQMESTIALAHKLFTAFVNFESRVNEDISRNCLRIGNISSEFHWLNNKVNILKTVGLVYKQRLEIKCSDLVKAEAEVDLLGDEVDSLLSLLEKIYIALDHYSPILRHYPGEVFFGPNFRKAKITTSPSYKGFFKP</sequence>
<keyword evidence="1" id="KW-0175">Coiled coil</keyword>
<name>A0A834XFU3_9FABA</name>
<evidence type="ECO:0000256" key="1">
    <source>
        <dbReference type="SAM" id="Coils"/>
    </source>
</evidence>
<reference evidence="3" key="1">
    <citation type="submission" date="2020-09" db="EMBL/GenBank/DDBJ databases">
        <title>Genome-Enabled Discovery of Anthraquinone Biosynthesis in Senna tora.</title>
        <authorList>
            <person name="Kang S.-H."/>
            <person name="Pandey R.P."/>
            <person name="Lee C.-M."/>
            <person name="Sim J.-S."/>
            <person name="Jeong J.-T."/>
            <person name="Choi B.-S."/>
            <person name="Jung M."/>
            <person name="Ginzburg D."/>
            <person name="Zhao K."/>
            <person name="Won S.Y."/>
            <person name="Oh T.-J."/>
            <person name="Yu Y."/>
            <person name="Kim N.-H."/>
            <person name="Lee O.R."/>
            <person name="Lee T.-H."/>
            <person name="Bashyal P."/>
            <person name="Kim T.-S."/>
            <person name="Lee W.-H."/>
            <person name="Kawkins C."/>
            <person name="Kim C.-K."/>
            <person name="Kim J.S."/>
            <person name="Ahn B.O."/>
            <person name="Rhee S.Y."/>
            <person name="Sohng J.K."/>
        </authorList>
    </citation>
    <scope>NUCLEOTIDE SEQUENCE</scope>
    <source>
        <tissue evidence="3">Leaf</tissue>
    </source>
</reference>
<feature type="compositionally biased region" description="Basic and acidic residues" evidence="2">
    <location>
        <begin position="324"/>
        <end position="335"/>
    </location>
</feature>
<keyword evidence="4" id="KW-1185">Reference proteome</keyword>
<dbReference type="PANTHER" id="PTHR33883">
    <property type="entry name" value="WPP DOMAIN-ASSOCIATED PROTEIN"/>
    <property type="match status" value="1"/>
</dbReference>
<dbReference type="OrthoDB" id="619142at2759"/>
<feature type="coiled-coil region" evidence="1">
    <location>
        <begin position="671"/>
        <end position="698"/>
    </location>
</feature>
<dbReference type="AlphaFoldDB" id="A0A834XFU3"/>
<accession>A0A834XFU3</accession>
<evidence type="ECO:0000313" key="3">
    <source>
        <dbReference type="EMBL" id="KAF7842458.1"/>
    </source>
</evidence>
<proteinExistence type="predicted"/>
<dbReference type="InterPro" id="IPR037490">
    <property type="entry name" value="WAP"/>
</dbReference>
<feature type="coiled-coil region" evidence="1">
    <location>
        <begin position="580"/>
        <end position="642"/>
    </location>
</feature>
<feature type="coiled-coil region" evidence="1">
    <location>
        <begin position="432"/>
        <end position="473"/>
    </location>
</feature>